<proteinExistence type="predicted"/>
<feature type="chain" id="PRO_5037149205" description="IPT/TIG domain-containing protein" evidence="1">
    <location>
        <begin position="19"/>
        <end position="209"/>
    </location>
</feature>
<gene>
    <name evidence="2" type="ORF">GCM10008939_35300</name>
</gene>
<dbReference type="Proteomes" id="UP000635726">
    <property type="component" value="Unassembled WGS sequence"/>
</dbReference>
<keyword evidence="3" id="KW-1185">Reference proteome</keyword>
<keyword evidence="1" id="KW-0732">Signal</keyword>
<evidence type="ECO:0000313" key="3">
    <source>
        <dbReference type="Proteomes" id="UP000635726"/>
    </source>
</evidence>
<dbReference type="EMBL" id="BMOE01000020">
    <property type="protein sequence ID" value="GGJ88198.1"/>
    <property type="molecule type" value="Genomic_DNA"/>
</dbReference>
<dbReference type="AlphaFoldDB" id="A0A917PR45"/>
<name>A0A917PR45_9DEIO</name>
<accession>A0A917PR45</accession>
<dbReference type="RefSeq" id="WP_188964628.1">
    <property type="nucleotide sequence ID" value="NZ_BMOE01000020.1"/>
</dbReference>
<feature type="signal peptide" evidence="1">
    <location>
        <begin position="1"/>
        <end position="18"/>
    </location>
</feature>
<comment type="caution">
    <text evidence="2">The sequence shown here is derived from an EMBL/GenBank/DDBJ whole genome shotgun (WGS) entry which is preliminary data.</text>
</comment>
<protein>
    <recommendedName>
        <fullName evidence="4">IPT/TIG domain-containing protein</fullName>
    </recommendedName>
</protein>
<reference evidence="2" key="1">
    <citation type="journal article" date="2014" name="Int. J. Syst. Evol. Microbiol.">
        <title>Complete genome sequence of Corynebacterium casei LMG S-19264T (=DSM 44701T), isolated from a smear-ripened cheese.</title>
        <authorList>
            <consortium name="US DOE Joint Genome Institute (JGI-PGF)"/>
            <person name="Walter F."/>
            <person name="Albersmeier A."/>
            <person name="Kalinowski J."/>
            <person name="Ruckert C."/>
        </authorList>
    </citation>
    <scope>NUCLEOTIDE SEQUENCE</scope>
    <source>
        <strain evidence="2">JCM 14371</strain>
    </source>
</reference>
<organism evidence="2 3">
    <name type="scientific">Deinococcus aquiradiocola</name>
    <dbReference type="NCBI Taxonomy" id="393059"/>
    <lineage>
        <taxon>Bacteria</taxon>
        <taxon>Thermotogati</taxon>
        <taxon>Deinococcota</taxon>
        <taxon>Deinococci</taxon>
        <taxon>Deinococcales</taxon>
        <taxon>Deinococcaceae</taxon>
        <taxon>Deinococcus</taxon>
    </lineage>
</organism>
<evidence type="ECO:0000313" key="2">
    <source>
        <dbReference type="EMBL" id="GGJ88198.1"/>
    </source>
</evidence>
<evidence type="ECO:0008006" key="4">
    <source>
        <dbReference type="Google" id="ProtNLM"/>
    </source>
</evidence>
<reference evidence="2" key="2">
    <citation type="submission" date="2020-09" db="EMBL/GenBank/DDBJ databases">
        <authorList>
            <person name="Sun Q."/>
            <person name="Ohkuma M."/>
        </authorList>
    </citation>
    <scope>NUCLEOTIDE SEQUENCE</scope>
    <source>
        <strain evidence="2">JCM 14371</strain>
    </source>
</reference>
<sequence length="209" mass="21756">MRSLTILAALLATSSALAQTVAPARPGTTTVYINGTPIQGTVVTVGGKSFVQLPMTDLQKSGALVAGGSEPIKAIQGCAGQPLFNGAVRLTLLSAGLKDDRYAVTFRVANGARRDFNPAGDADVNSGTLFAASADGQVQPFNTWDDTASPNRQLTPGANLTATFTTSGPPPFTVTRILYRPTDVTLREGRLDGLPFAPVSAMEFALKCK</sequence>
<evidence type="ECO:0000256" key="1">
    <source>
        <dbReference type="SAM" id="SignalP"/>
    </source>
</evidence>